<dbReference type="Pfam" id="PF00149">
    <property type="entry name" value="Metallophos"/>
    <property type="match status" value="1"/>
</dbReference>
<dbReference type="InterPro" id="IPR004843">
    <property type="entry name" value="Calcineurin-like_PHP"/>
</dbReference>
<dbReference type="Pfam" id="PF13360">
    <property type="entry name" value="PQQ_2"/>
    <property type="match status" value="1"/>
</dbReference>
<dbReference type="InterPro" id="IPR011047">
    <property type="entry name" value="Quinoprotein_ADH-like_sf"/>
</dbReference>
<name>A0A7K3LYU4_9ACTN</name>
<proteinExistence type="predicted"/>
<evidence type="ECO:0000313" key="4">
    <source>
        <dbReference type="EMBL" id="NDL56195.1"/>
    </source>
</evidence>
<feature type="region of interest" description="Disordered" evidence="1">
    <location>
        <begin position="1"/>
        <end position="21"/>
    </location>
</feature>
<dbReference type="SUPFAM" id="SSF50998">
    <property type="entry name" value="Quinoprotein alcohol dehydrogenase-like"/>
    <property type="match status" value="1"/>
</dbReference>
<feature type="domain" description="Pyrrolo-quinoline quinone repeat" evidence="3">
    <location>
        <begin position="475"/>
        <end position="625"/>
    </location>
</feature>
<dbReference type="PROSITE" id="PS51318">
    <property type="entry name" value="TAT"/>
    <property type="match status" value="1"/>
</dbReference>
<evidence type="ECO:0000259" key="3">
    <source>
        <dbReference type="Pfam" id="PF13360"/>
    </source>
</evidence>
<feature type="domain" description="Calcineurin-like phosphoesterase" evidence="2">
    <location>
        <begin position="57"/>
        <end position="233"/>
    </location>
</feature>
<accession>A0A7K3LYU4</accession>
<evidence type="ECO:0000256" key="1">
    <source>
        <dbReference type="SAM" id="MobiDB-lite"/>
    </source>
</evidence>
<dbReference type="InterPro" id="IPR029052">
    <property type="entry name" value="Metallo-depent_PP-like"/>
</dbReference>
<dbReference type="Gene3D" id="2.130.10.10">
    <property type="entry name" value="YVTN repeat-like/Quinoprotein amine dehydrogenase"/>
    <property type="match status" value="1"/>
</dbReference>
<comment type="caution">
    <text evidence="4">The sequence shown here is derived from an EMBL/GenBank/DDBJ whole genome shotgun (WGS) entry which is preliminary data.</text>
</comment>
<dbReference type="PANTHER" id="PTHR34512">
    <property type="entry name" value="CELL SURFACE PROTEIN"/>
    <property type="match status" value="1"/>
</dbReference>
<evidence type="ECO:0000259" key="2">
    <source>
        <dbReference type="Pfam" id="PF00149"/>
    </source>
</evidence>
<dbReference type="Gene3D" id="3.60.21.10">
    <property type="match status" value="1"/>
</dbReference>
<dbReference type="SUPFAM" id="SSF56300">
    <property type="entry name" value="Metallo-dependent phosphatases"/>
    <property type="match status" value="1"/>
</dbReference>
<dbReference type="PANTHER" id="PTHR34512:SF30">
    <property type="entry name" value="OUTER MEMBRANE PROTEIN ASSEMBLY FACTOR BAMB"/>
    <property type="match status" value="1"/>
</dbReference>
<sequence length="755" mass="82455">MKKERTTLSNPTSTSPTEAIKTPLSRRTVLVGAGAAALSFAVGARLHAVAGGNEGSFAMLTDVHIDVDRPERTADFERILRHIEPRNPSFVLNCGDMTELGLADEYETYLDSIPDGLRELMRNVPGNHEQQWSVDYELYHEYLGAGHYSFDSGGLHFVSLDPQVMMEWGWYFDEDLLDWLERDLRQVPKNTPIIIFLHYPMGADWNYVHNDDEVLRIIEKYPVRGIFAGHRHSTIASQYNGATQVIGNSLKNGPYYYWVERKDRDSGPVLEITEVTVPADGEVEEERVAVVPLDSPGPGETLGPLRMKADPAGSEVALRVDVPPGATVEDVQARIHPYRYGRDIDRWSSLERADGQAGGRRWTGRIDSSELWPGQHKMEVRAVGDDGALYDDVVRFELPSANAQVRWTTGLDGRIQGALGTRDGVVVAATTKGHVEAYAPTHRANRLIWRAETGPVYRQPVFTPDGSAVLIPSTDHHLYALDAGSGAVQWSTNLDAPLAGDVALAEVDGETRIFVAAGTTLFSLDLSGDILWSADLSGICAGRPECDGERVYIGSGDGNAYAFTADSGDEVWSVQLTDRTTRYGTVLYGPWACYVRILPNGAALFTTFTNAFALDGATGDLVWEGQGDELGMLQLLYTPPTLTDHGILLVDGFNGTIHVVDPDTGEEIWQESALPRNFGAAPVPSPDDDSVYWLVNQSGLLVRIDLENRSVDQVLQVLSAYTQSTAALLGSGSEQVLVVGGQDGVLHGVVGLHDV</sequence>
<reference evidence="4 5" key="1">
    <citation type="submission" date="2019-11" db="EMBL/GenBank/DDBJ databases">
        <authorList>
            <person name="Li X.-J."/>
            <person name="Feng X.-M."/>
        </authorList>
    </citation>
    <scope>NUCLEOTIDE SEQUENCE [LARGE SCALE GENOMIC DNA]</scope>
    <source>
        <strain evidence="4 5">XMNu-373</strain>
    </source>
</reference>
<dbReference type="SMART" id="SM00564">
    <property type="entry name" value="PQQ"/>
    <property type="match status" value="5"/>
</dbReference>
<protein>
    <submittedName>
        <fullName evidence="4">PQQ-binding-like beta-propeller repeat protein</fullName>
    </submittedName>
</protein>
<keyword evidence="5" id="KW-1185">Reference proteome</keyword>
<dbReference type="InterPro" id="IPR002372">
    <property type="entry name" value="PQQ_rpt_dom"/>
</dbReference>
<dbReference type="InterPro" id="IPR015943">
    <property type="entry name" value="WD40/YVTN_repeat-like_dom_sf"/>
</dbReference>
<dbReference type="GO" id="GO:0016787">
    <property type="term" value="F:hydrolase activity"/>
    <property type="evidence" value="ECO:0007669"/>
    <property type="project" value="InterPro"/>
</dbReference>
<dbReference type="InterPro" id="IPR018391">
    <property type="entry name" value="PQQ_b-propeller_rpt"/>
</dbReference>
<gene>
    <name evidence="4" type="ORF">F7O44_03800</name>
</gene>
<organism evidence="4 5">
    <name type="scientific">Phytoactinopolyspora mesophila</name>
    <dbReference type="NCBI Taxonomy" id="2650750"/>
    <lineage>
        <taxon>Bacteria</taxon>
        <taxon>Bacillati</taxon>
        <taxon>Actinomycetota</taxon>
        <taxon>Actinomycetes</taxon>
        <taxon>Jiangellales</taxon>
        <taxon>Jiangellaceae</taxon>
        <taxon>Phytoactinopolyspora</taxon>
    </lineage>
</organism>
<evidence type="ECO:0000313" key="5">
    <source>
        <dbReference type="Proteomes" id="UP000460435"/>
    </source>
</evidence>
<dbReference type="AlphaFoldDB" id="A0A7K3LYU4"/>
<feature type="compositionally biased region" description="Low complexity" evidence="1">
    <location>
        <begin position="7"/>
        <end position="17"/>
    </location>
</feature>
<dbReference type="InterPro" id="IPR006311">
    <property type="entry name" value="TAT_signal"/>
</dbReference>
<dbReference type="Proteomes" id="UP000460435">
    <property type="component" value="Unassembled WGS sequence"/>
</dbReference>
<dbReference type="EMBL" id="WLZY01000001">
    <property type="protein sequence ID" value="NDL56195.1"/>
    <property type="molecule type" value="Genomic_DNA"/>
</dbReference>